<sequence length="72" mass="7906">MSSVFFAGAEAPRFSDDIFANEPTLDEIFADPLVALILRRDRLTPGAVRAQLDRERHRLAGPGRATALRQAA</sequence>
<proteinExistence type="predicted"/>
<reference evidence="1 2" key="1">
    <citation type="submission" date="2017-08" db="EMBL/GenBank/DDBJ databases">
        <title>Infants hospitalized years apart are colonized by the same room-sourced microbial strains.</title>
        <authorList>
            <person name="Brooks B."/>
            <person name="Olm M.R."/>
            <person name="Firek B.A."/>
            <person name="Baker R."/>
            <person name="Thomas B.C."/>
            <person name="Morowitz M.J."/>
            <person name="Banfield J.F."/>
        </authorList>
    </citation>
    <scope>NUCLEOTIDE SEQUENCE [LARGE SCALE GENOMIC DNA]</scope>
    <source>
        <strain evidence="1">S2_005_001_R2_27</strain>
    </source>
</reference>
<comment type="caution">
    <text evidence="1">The sequence shown here is derived from an EMBL/GenBank/DDBJ whole genome shotgun (WGS) entry which is preliminary data.</text>
</comment>
<dbReference type="AlphaFoldDB" id="A0A2W5QTI9"/>
<gene>
    <name evidence="1" type="ORF">DI549_16995</name>
</gene>
<evidence type="ECO:0000313" key="2">
    <source>
        <dbReference type="Proteomes" id="UP000248887"/>
    </source>
</evidence>
<name>A0A2W5QTI9_ANCNO</name>
<dbReference type="Proteomes" id="UP000248887">
    <property type="component" value="Unassembled WGS sequence"/>
</dbReference>
<dbReference type="EMBL" id="QFQD01000064">
    <property type="protein sequence ID" value="PZQ80468.1"/>
    <property type="molecule type" value="Genomic_DNA"/>
</dbReference>
<accession>A0A2W5QTI9</accession>
<protein>
    <submittedName>
        <fullName evidence="1">Uncharacterized protein</fullName>
    </submittedName>
</protein>
<evidence type="ECO:0000313" key="1">
    <source>
        <dbReference type="EMBL" id="PZQ80468.1"/>
    </source>
</evidence>
<organism evidence="1 2">
    <name type="scientific">Ancylobacter novellus</name>
    <name type="common">Thiobacillus novellus</name>
    <dbReference type="NCBI Taxonomy" id="921"/>
    <lineage>
        <taxon>Bacteria</taxon>
        <taxon>Pseudomonadati</taxon>
        <taxon>Pseudomonadota</taxon>
        <taxon>Alphaproteobacteria</taxon>
        <taxon>Hyphomicrobiales</taxon>
        <taxon>Xanthobacteraceae</taxon>
        <taxon>Ancylobacter</taxon>
    </lineage>
</organism>